<dbReference type="GO" id="GO:0006493">
    <property type="term" value="P:protein O-linked glycosylation"/>
    <property type="evidence" value="ECO:0007669"/>
    <property type="project" value="TreeGrafter"/>
</dbReference>
<organism evidence="3 4">
    <name type="scientific">Cnephaeus nilssonii</name>
    <name type="common">Northern bat</name>
    <name type="synonym">Eptesicus nilssonii</name>
    <dbReference type="NCBI Taxonomy" id="3371016"/>
    <lineage>
        <taxon>Eukaryota</taxon>
        <taxon>Metazoa</taxon>
        <taxon>Chordata</taxon>
        <taxon>Craniata</taxon>
        <taxon>Vertebrata</taxon>
        <taxon>Euteleostomi</taxon>
        <taxon>Mammalia</taxon>
        <taxon>Eutheria</taxon>
        <taxon>Laurasiatheria</taxon>
        <taxon>Chiroptera</taxon>
        <taxon>Yangochiroptera</taxon>
        <taxon>Vespertilionidae</taxon>
        <taxon>Cnephaeus</taxon>
    </lineage>
</organism>
<reference evidence="3" key="1">
    <citation type="submission" date="2023-06" db="EMBL/GenBank/DDBJ databases">
        <title>Reference genome for the Northern bat (Eptesicus nilssonii), a most northern bat species.</title>
        <authorList>
            <person name="Laine V.N."/>
            <person name="Pulliainen A.T."/>
            <person name="Lilley T.M."/>
        </authorList>
    </citation>
    <scope>NUCLEOTIDE SEQUENCE</scope>
    <source>
        <strain evidence="3">BLF_Eptnil</strain>
        <tissue evidence="3">Kidney</tissue>
    </source>
</reference>
<evidence type="ECO:0000256" key="1">
    <source>
        <dbReference type="ARBA" id="ARBA00023157"/>
    </source>
</evidence>
<comment type="caution">
    <text evidence="3">The sequence shown here is derived from an EMBL/GenBank/DDBJ whole genome shotgun (WGS) entry which is preliminary data.</text>
</comment>
<dbReference type="InterPro" id="IPR029044">
    <property type="entry name" value="Nucleotide-diphossugar_trans"/>
</dbReference>
<sequence>MIFNEHDQELRDLGYQKHAFNMLISNHLGYHRDVPDTRNVACKDKTCPTDLPGTSVVICFYNEALSALLRTVHRVLDHTPARLLHEIILVDDNSDFDDLKGELDEFVK</sequence>
<keyword evidence="4" id="KW-1185">Reference proteome</keyword>
<evidence type="ECO:0000313" key="4">
    <source>
        <dbReference type="Proteomes" id="UP001177744"/>
    </source>
</evidence>
<protein>
    <recommendedName>
        <fullName evidence="2">Glycosyltransferase 2-like domain-containing protein</fullName>
    </recommendedName>
</protein>
<accession>A0AA40HLY8</accession>
<evidence type="ECO:0000259" key="2">
    <source>
        <dbReference type="Pfam" id="PF00535"/>
    </source>
</evidence>
<feature type="domain" description="Glycosyltransferase 2-like" evidence="2">
    <location>
        <begin position="55"/>
        <end position="107"/>
    </location>
</feature>
<dbReference type="Gene3D" id="3.90.550.10">
    <property type="entry name" value="Spore Coat Polysaccharide Biosynthesis Protein SpsA, Chain A"/>
    <property type="match status" value="1"/>
</dbReference>
<dbReference type="EMBL" id="JAULJE010000016">
    <property type="protein sequence ID" value="KAK1333608.1"/>
    <property type="molecule type" value="Genomic_DNA"/>
</dbReference>
<dbReference type="Pfam" id="PF00535">
    <property type="entry name" value="Glycos_transf_2"/>
    <property type="match status" value="1"/>
</dbReference>
<dbReference type="PANTHER" id="PTHR11675">
    <property type="entry name" value="N-ACETYLGALACTOSAMINYLTRANSFERASE"/>
    <property type="match status" value="1"/>
</dbReference>
<dbReference type="GO" id="GO:0008593">
    <property type="term" value="P:regulation of Notch signaling pathway"/>
    <property type="evidence" value="ECO:0007669"/>
    <property type="project" value="TreeGrafter"/>
</dbReference>
<dbReference type="GO" id="GO:0004653">
    <property type="term" value="F:polypeptide N-acetylgalactosaminyltransferase activity"/>
    <property type="evidence" value="ECO:0007669"/>
    <property type="project" value="TreeGrafter"/>
</dbReference>
<dbReference type="Proteomes" id="UP001177744">
    <property type="component" value="Unassembled WGS sequence"/>
</dbReference>
<dbReference type="GO" id="GO:0005112">
    <property type="term" value="F:Notch binding"/>
    <property type="evidence" value="ECO:0007669"/>
    <property type="project" value="TreeGrafter"/>
</dbReference>
<gene>
    <name evidence="3" type="ORF">QTO34_005993</name>
</gene>
<name>A0AA40HLY8_CNENI</name>
<keyword evidence="1" id="KW-1015">Disulfide bond</keyword>
<evidence type="ECO:0000313" key="3">
    <source>
        <dbReference type="EMBL" id="KAK1333608.1"/>
    </source>
</evidence>
<dbReference type="SUPFAM" id="SSF53448">
    <property type="entry name" value="Nucleotide-diphospho-sugar transferases"/>
    <property type="match status" value="1"/>
</dbReference>
<dbReference type="InterPro" id="IPR001173">
    <property type="entry name" value="Glyco_trans_2-like"/>
</dbReference>
<proteinExistence type="predicted"/>
<dbReference type="PANTHER" id="PTHR11675:SF10">
    <property type="entry name" value="POLYPEPTIDE N-ACETYLGALACTOSAMINYLTRANSFERASE 11"/>
    <property type="match status" value="1"/>
</dbReference>
<dbReference type="AlphaFoldDB" id="A0AA40HLY8"/>
<dbReference type="GO" id="GO:0005794">
    <property type="term" value="C:Golgi apparatus"/>
    <property type="evidence" value="ECO:0007669"/>
    <property type="project" value="TreeGrafter"/>
</dbReference>